<accession>A0A1H9PVT7</accession>
<dbReference type="RefSeq" id="WP_092649326.1">
    <property type="nucleotide sequence ID" value="NZ_FOHA01000001.1"/>
</dbReference>
<evidence type="ECO:0000256" key="1">
    <source>
        <dbReference type="SAM" id="Phobius"/>
    </source>
</evidence>
<feature type="transmembrane region" description="Helical" evidence="1">
    <location>
        <begin position="12"/>
        <end position="33"/>
    </location>
</feature>
<dbReference type="AlphaFoldDB" id="A0A1H9PVT7"/>
<feature type="transmembrane region" description="Helical" evidence="1">
    <location>
        <begin position="126"/>
        <end position="146"/>
    </location>
</feature>
<protein>
    <submittedName>
        <fullName evidence="2">Uncharacterized protein</fullName>
    </submittedName>
</protein>
<sequence>MIKNKPINKMYIFKRFMGFFIPYIWVLLVYSLSNSNLESSNFDLIQFFKEINILPALLGMLIGSILVLKTRKRALEKEQKKHKNDERIKLLRYKVYFCIVSVIVLLLPFALILLKMNHINALSISLVSRIILVTIAPIVIVTEITLEKI</sequence>
<proteinExistence type="predicted"/>
<name>A0A1H9PVT7_9LACT</name>
<evidence type="ECO:0000313" key="3">
    <source>
        <dbReference type="Proteomes" id="UP000198948"/>
    </source>
</evidence>
<dbReference type="Proteomes" id="UP000198948">
    <property type="component" value="Unassembled WGS sequence"/>
</dbReference>
<keyword evidence="1" id="KW-1133">Transmembrane helix</keyword>
<gene>
    <name evidence="2" type="ORF">SAMN04488559_101172</name>
</gene>
<reference evidence="2 3" key="1">
    <citation type="submission" date="2016-10" db="EMBL/GenBank/DDBJ databases">
        <authorList>
            <person name="de Groot N.N."/>
        </authorList>
    </citation>
    <scope>NUCLEOTIDE SEQUENCE [LARGE SCALE GENOMIC DNA]</scope>
    <source>
        <strain evidence="2 3">DSM 13760</strain>
    </source>
</reference>
<organism evidence="2 3">
    <name type="scientific">Isobaculum melis</name>
    <dbReference type="NCBI Taxonomy" id="142588"/>
    <lineage>
        <taxon>Bacteria</taxon>
        <taxon>Bacillati</taxon>
        <taxon>Bacillota</taxon>
        <taxon>Bacilli</taxon>
        <taxon>Lactobacillales</taxon>
        <taxon>Carnobacteriaceae</taxon>
        <taxon>Isobaculum</taxon>
    </lineage>
</organism>
<feature type="transmembrane region" description="Helical" evidence="1">
    <location>
        <begin position="53"/>
        <end position="70"/>
    </location>
</feature>
<dbReference type="EMBL" id="FOHA01000001">
    <property type="protein sequence ID" value="SER52250.1"/>
    <property type="molecule type" value="Genomic_DNA"/>
</dbReference>
<keyword evidence="3" id="KW-1185">Reference proteome</keyword>
<feature type="transmembrane region" description="Helical" evidence="1">
    <location>
        <begin position="91"/>
        <end position="114"/>
    </location>
</feature>
<keyword evidence="1" id="KW-0472">Membrane</keyword>
<evidence type="ECO:0000313" key="2">
    <source>
        <dbReference type="EMBL" id="SER52250.1"/>
    </source>
</evidence>
<keyword evidence="1" id="KW-0812">Transmembrane</keyword>
<dbReference type="STRING" id="142588.SAMN04488559_101172"/>